<keyword evidence="3" id="KW-1185">Reference proteome</keyword>
<dbReference type="InterPro" id="IPR000626">
    <property type="entry name" value="Ubiquitin-like_dom"/>
</dbReference>
<dbReference type="SUPFAM" id="SSF54236">
    <property type="entry name" value="Ubiquitin-like"/>
    <property type="match status" value="1"/>
</dbReference>
<dbReference type="HOGENOM" id="CLU_179641_0_0_1"/>
<dbReference type="dictyBase" id="DDB_G0293910"/>
<dbReference type="RefSeq" id="XP_628866.1">
    <property type="nucleotide sequence ID" value="XM_628864.1"/>
</dbReference>
<reference evidence="2 3" key="1">
    <citation type="journal article" date="2005" name="Nature">
        <title>The genome of the social amoeba Dictyostelium discoideum.</title>
        <authorList>
            <consortium name="The Dictyostelium discoideum Sequencing Consortium"/>
            <person name="Eichinger L."/>
            <person name="Pachebat J.A."/>
            <person name="Glockner G."/>
            <person name="Rajandream M.A."/>
            <person name="Sucgang R."/>
            <person name="Berriman M."/>
            <person name="Song J."/>
            <person name="Olsen R."/>
            <person name="Szafranski K."/>
            <person name="Xu Q."/>
            <person name="Tunggal B."/>
            <person name="Kummerfeld S."/>
            <person name="Madera M."/>
            <person name="Konfortov B.A."/>
            <person name="Rivero F."/>
            <person name="Bankier A.T."/>
            <person name="Lehmann R."/>
            <person name="Hamlin N."/>
            <person name="Davies R."/>
            <person name="Gaudet P."/>
            <person name="Fey P."/>
            <person name="Pilcher K."/>
            <person name="Chen G."/>
            <person name="Saunders D."/>
            <person name="Sodergren E."/>
            <person name="Davis P."/>
            <person name="Kerhornou A."/>
            <person name="Nie X."/>
            <person name="Hall N."/>
            <person name="Anjard C."/>
            <person name="Hemphill L."/>
            <person name="Bason N."/>
            <person name="Farbrother P."/>
            <person name="Desany B."/>
            <person name="Just E."/>
            <person name="Morio T."/>
            <person name="Rost R."/>
            <person name="Churcher C."/>
            <person name="Cooper J."/>
            <person name="Haydock S."/>
            <person name="van Driessche N."/>
            <person name="Cronin A."/>
            <person name="Goodhead I."/>
            <person name="Muzny D."/>
            <person name="Mourier T."/>
            <person name="Pain A."/>
            <person name="Lu M."/>
            <person name="Harper D."/>
            <person name="Lindsay R."/>
            <person name="Hauser H."/>
            <person name="James K."/>
            <person name="Quiles M."/>
            <person name="Madan Babu M."/>
            <person name="Saito T."/>
            <person name="Buchrieser C."/>
            <person name="Wardroper A."/>
            <person name="Felder M."/>
            <person name="Thangavelu M."/>
            <person name="Johnson D."/>
            <person name="Knights A."/>
            <person name="Loulseged H."/>
            <person name="Mungall K."/>
            <person name="Oliver K."/>
            <person name="Price C."/>
            <person name="Quail M.A."/>
            <person name="Urushihara H."/>
            <person name="Hernandez J."/>
            <person name="Rabbinowitsch E."/>
            <person name="Steffen D."/>
            <person name="Sanders M."/>
            <person name="Ma J."/>
            <person name="Kohara Y."/>
            <person name="Sharp S."/>
            <person name="Simmonds M."/>
            <person name="Spiegler S."/>
            <person name="Tivey A."/>
            <person name="Sugano S."/>
            <person name="White B."/>
            <person name="Walker D."/>
            <person name="Woodward J."/>
            <person name="Winckler T."/>
            <person name="Tanaka Y."/>
            <person name="Shaulsky G."/>
            <person name="Schleicher M."/>
            <person name="Weinstock G."/>
            <person name="Rosenthal A."/>
            <person name="Cox E.C."/>
            <person name="Chisholm R.L."/>
            <person name="Gibbs R."/>
            <person name="Loomis W.F."/>
            <person name="Platzer M."/>
            <person name="Kay R.R."/>
            <person name="Williams J."/>
            <person name="Dear P.H."/>
            <person name="Noegel A.A."/>
            <person name="Barrell B."/>
            <person name="Kuspa A."/>
        </authorList>
    </citation>
    <scope>NUCLEOTIDE SEQUENCE [LARGE SCALE GENOMIC DNA]</scope>
    <source>
        <strain evidence="2 3">AX4</strain>
    </source>
</reference>
<dbReference type="Gene3D" id="3.10.20.90">
    <property type="entry name" value="Phosphatidylinositol 3-kinase Catalytic Subunit, Chain A, domain 1"/>
    <property type="match status" value="1"/>
</dbReference>
<dbReference type="PaxDb" id="44689-DDB0192189"/>
<evidence type="ECO:0000259" key="1">
    <source>
        <dbReference type="PROSITE" id="PS50053"/>
    </source>
</evidence>
<dbReference type="AlphaFoldDB" id="Q54B50"/>
<dbReference type="EMBL" id="AAFI02000224">
    <property type="protein sequence ID" value="EAL60454.1"/>
    <property type="molecule type" value="Genomic_DNA"/>
</dbReference>
<dbReference type="OMA" id="TMIYELE"/>
<protein>
    <recommendedName>
        <fullName evidence="1">Ubiquitin-like domain-containing protein</fullName>
    </recommendedName>
</protein>
<dbReference type="SMR" id="Q54B50"/>
<dbReference type="eggNOG" id="ENOG502RI3E">
    <property type="taxonomic scope" value="Eukaryota"/>
</dbReference>
<dbReference type="GeneID" id="8629482"/>
<dbReference type="PROSITE" id="PS50053">
    <property type="entry name" value="UBIQUITIN_2"/>
    <property type="match status" value="1"/>
</dbReference>
<dbReference type="VEuPathDB" id="AmoebaDB:DDB_G0293910"/>
<dbReference type="InParanoid" id="Q54B50"/>
<proteinExistence type="predicted"/>
<comment type="caution">
    <text evidence="2">The sequence shown here is derived from an EMBL/GenBank/DDBJ whole genome shotgun (WGS) entry which is preliminary data.</text>
</comment>
<accession>Q54B50</accession>
<evidence type="ECO:0000313" key="3">
    <source>
        <dbReference type="Proteomes" id="UP000002195"/>
    </source>
</evidence>
<dbReference type="FunCoup" id="Q54B50">
    <property type="interactions" value="70"/>
</dbReference>
<dbReference type="KEGG" id="ddi:DDB_G0293910"/>
<dbReference type="InterPro" id="IPR029071">
    <property type="entry name" value="Ubiquitin-like_domsf"/>
</dbReference>
<dbReference type="Pfam" id="PF00240">
    <property type="entry name" value="ubiquitin"/>
    <property type="match status" value="1"/>
</dbReference>
<dbReference type="Proteomes" id="UP000002195">
    <property type="component" value="Unassembled WGS sequence"/>
</dbReference>
<feature type="domain" description="Ubiquitin-like" evidence="1">
    <location>
        <begin position="31"/>
        <end position="85"/>
    </location>
</feature>
<gene>
    <name evidence="2" type="ORF">DDB_G0293910</name>
</gene>
<organism evidence="2 3">
    <name type="scientific">Dictyostelium discoideum</name>
    <name type="common">Social amoeba</name>
    <dbReference type="NCBI Taxonomy" id="44689"/>
    <lineage>
        <taxon>Eukaryota</taxon>
        <taxon>Amoebozoa</taxon>
        <taxon>Evosea</taxon>
        <taxon>Eumycetozoa</taxon>
        <taxon>Dictyostelia</taxon>
        <taxon>Dictyosteliales</taxon>
        <taxon>Dictyosteliaceae</taxon>
        <taxon>Dictyostelium</taxon>
    </lineage>
</organism>
<dbReference type="CDD" id="cd17039">
    <property type="entry name" value="Ubl_ubiquitin_like"/>
    <property type="match status" value="1"/>
</dbReference>
<dbReference type="STRING" id="44689.Q54B50"/>
<sequence length="105" mass="11745">MKVHCQLLTNNNNNNETIDFEVDQDNTLLVDLKQMIYNKTGTPVNRQAIELENKKLPHRYDKKSISKLHINESSNIRVVYVLEGGCCGVGCDICGCGGSCRCSIQ</sequence>
<dbReference type="PhylomeDB" id="Q54B50"/>
<evidence type="ECO:0000313" key="2">
    <source>
        <dbReference type="EMBL" id="EAL60454.1"/>
    </source>
</evidence>
<name>Q54B50_DICDI</name>